<gene>
    <name evidence="1" type="ORF">RT717_11815</name>
</gene>
<dbReference type="Pfam" id="PF05013">
    <property type="entry name" value="FGase"/>
    <property type="match status" value="1"/>
</dbReference>
<dbReference type="InterPro" id="IPR007709">
    <property type="entry name" value="N-FG_amidohydro"/>
</dbReference>
<evidence type="ECO:0000313" key="1">
    <source>
        <dbReference type="EMBL" id="WOK09325.1"/>
    </source>
</evidence>
<organism evidence="1 2">
    <name type="scientific">Imperialibacter roseus</name>
    <dbReference type="NCBI Taxonomy" id="1324217"/>
    <lineage>
        <taxon>Bacteria</taxon>
        <taxon>Pseudomonadati</taxon>
        <taxon>Bacteroidota</taxon>
        <taxon>Cytophagia</taxon>
        <taxon>Cytophagales</taxon>
        <taxon>Flammeovirgaceae</taxon>
        <taxon>Imperialibacter</taxon>
    </lineage>
</organism>
<protein>
    <submittedName>
        <fullName evidence="1">N-formylglutamate amidohydrolase</fullName>
    </submittedName>
</protein>
<accession>A0ABZ0IZE9</accession>
<dbReference type="RefSeq" id="WP_317491945.1">
    <property type="nucleotide sequence ID" value="NZ_CP136051.1"/>
</dbReference>
<keyword evidence="2" id="KW-1185">Reference proteome</keyword>
<name>A0ABZ0IZE9_9BACT</name>
<dbReference type="Gene3D" id="3.40.630.40">
    <property type="entry name" value="Zn-dependent exopeptidases"/>
    <property type="match status" value="1"/>
</dbReference>
<proteinExistence type="predicted"/>
<evidence type="ECO:0000313" key="2">
    <source>
        <dbReference type="Proteomes" id="UP001302349"/>
    </source>
</evidence>
<dbReference type="SUPFAM" id="SSF53187">
    <property type="entry name" value="Zn-dependent exopeptidases"/>
    <property type="match status" value="1"/>
</dbReference>
<dbReference type="EMBL" id="CP136051">
    <property type="protein sequence ID" value="WOK09325.1"/>
    <property type="molecule type" value="Genomic_DNA"/>
</dbReference>
<reference evidence="1 2" key="1">
    <citation type="journal article" date="2023" name="Microbiol. Resour. Announc.">
        <title>Complete Genome Sequence of Imperialibacter roseus strain P4T.</title>
        <authorList>
            <person name="Tizabi D.R."/>
            <person name="Bachvaroff T."/>
            <person name="Hill R.T."/>
        </authorList>
    </citation>
    <scope>NUCLEOTIDE SEQUENCE [LARGE SCALE GENOMIC DNA]</scope>
    <source>
        <strain evidence="1 2">P4T</strain>
    </source>
</reference>
<sequence>MSKVKFILTCEHGGNEIPEEYEYLFNKTPEVLKTHRGLDIGALALFEQLKAIKADSSYFSTTSRLLVELNRSRNHKSLFSEYTKPLQKIVRRHILTKYYTPYRNTVYAQIYKWVSKGNRVVHISVHTFTPIFEGKERKVDIGLLFDPKKKPEKEFCGQWKSEMKSLSDMFAVKFNEPYLGKSDGFTTFLRKEFDSSSYTGIELEVNQKFYIAGGHQWPEDILKLILNSYKAMVKKVG</sequence>
<dbReference type="Proteomes" id="UP001302349">
    <property type="component" value="Chromosome"/>
</dbReference>